<dbReference type="OrthoDB" id="623670at2759"/>
<name>A0A8K0S6X9_9HYPO</name>
<keyword evidence="3" id="KW-1185">Reference proteome</keyword>
<dbReference type="SUPFAM" id="SSF50685">
    <property type="entry name" value="Barwin-like endoglucanases"/>
    <property type="match status" value="1"/>
</dbReference>
<evidence type="ECO:0000313" key="3">
    <source>
        <dbReference type="Proteomes" id="UP000813427"/>
    </source>
</evidence>
<feature type="signal peptide" evidence="1">
    <location>
        <begin position="1"/>
        <end position="18"/>
    </location>
</feature>
<evidence type="ECO:0000313" key="2">
    <source>
        <dbReference type="EMBL" id="KAH7256073.1"/>
    </source>
</evidence>
<organism evidence="2 3">
    <name type="scientific">Fusarium tricinctum</name>
    <dbReference type="NCBI Taxonomy" id="61284"/>
    <lineage>
        <taxon>Eukaryota</taxon>
        <taxon>Fungi</taxon>
        <taxon>Dikarya</taxon>
        <taxon>Ascomycota</taxon>
        <taxon>Pezizomycotina</taxon>
        <taxon>Sordariomycetes</taxon>
        <taxon>Hypocreomycetidae</taxon>
        <taxon>Hypocreales</taxon>
        <taxon>Nectriaceae</taxon>
        <taxon>Fusarium</taxon>
        <taxon>Fusarium tricinctum species complex</taxon>
    </lineage>
</organism>
<proteinExistence type="predicted"/>
<dbReference type="Proteomes" id="UP000813427">
    <property type="component" value="Unassembled WGS sequence"/>
</dbReference>
<evidence type="ECO:0000256" key="1">
    <source>
        <dbReference type="SAM" id="SignalP"/>
    </source>
</evidence>
<dbReference type="AlphaFoldDB" id="A0A8K0S6X9"/>
<comment type="caution">
    <text evidence="2">The sequence shown here is derived from an EMBL/GenBank/DDBJ whole genome shotgun (WGS) entry which is preliminary data.</text>
</comment>
<gene>
    <name evidence="2" type="ORF">BKA59DRAFT_450164</name>
</gene>
<dbReference type="EMBL" id="JAGPXF010000002">
    <property type="protein sequence ID" value="KAH7256073.1"/>
    <property type="molecule type" value="Genomic_DNA"/>
</dbReference>
<dbReference type="CDD" id="cd22191">
    <property type="entry name" value="DPBB_RlpA_EXP_N-like"/>
    <property type="match status" value="1"/>
</dbReference>
<keyword evidence="1" id="KW-0732">Signal</keyword>
<dbReference type="Gene3D" id="2.40.40.10">
    <property type="entry name" value="RlpA-like domain"/>
    <property type="match status" value="1"/>
</dbReference>
<protein>
    <recommendedName>
        <fullName evidence="4">Ecp2 effector protein domain-containing protein</fullName>
    </recommendedName>
</protein>
<evidence type="ECO:0008006" key="4">
    <source>
        <dbReference type="Google" id="ProtNLM"/>
    </source>
</evidence>
<sequence length="153" mass="16387">MQLFHLTTTLGLAIGALAAPSGATVIKKADIVSGDNQKGSIFMFGSEQNCRQTFWTGGACGLRTYFANQVDPNLPLIAMPSGIFDRYGQAQHNKLCGKVITMTHKGVTKQAVVADENTSSEQTIDMCLDIWQAFGGVDNDGTLRTGITWSIVA</sequence>
<accession>A0A8K0S6X9</accession>
<feature type="chain" id="PRO_5035422249" description="Ecp2 effector protein domain-containing protein" evidence="1">
    <location>
        <begin position="19"/>
        <end position="153"/>
    </location>
</feature>
<reference evidence="2" key="1">
    <citation type="journal article" date="2021" name="Nat. Commun.">
        <title>Genetic determinants of endophytism in the Arabidopsis root mycobiome.</title>
        <authorList>
            <person name="Mesny F."/>
            <person name="Miyauchi S."/>
            <person name="Thiergart T."/>
            <person name="Pickel B."/>
            <person name="Atanasova L."/>
            <person name="Karlsson M."/>
            <person name="Huettel B."/>
            <person name="Barry K.W."/>
            <person name="Haridas S."/>
            <person name="Chen C."/>
            <person name="Bauer D."/>
            <person name="Andreopoulos W."/>
            <person name="Pangilinan J."/>
            <person name="LaButti K."/>
            <person name="Riley R."/>
            <person name="Lipzen A."/>
            <person name="Clum A."/>
            <person name="Drula E."/>
            <person name="Henrissat B."/>
            <person name="Kohler A."/>
            <person name="Grigoriev I.V."/>
            <person name="Martin F.M."/>
            <person name="Hacquard S."/>
        </authorList>
    </citation>
    <scope>NUCLEOTIDE SEQUENCE</scope>
    <source>
        <strain evidence="2">MPI-SDFR-AT-0068</strain>
    </source>
</reference>
<dbReference type="InterPro" id="IPR036908">
    <property type="entry name" value="RlpA-like_sf"/>
</dbReference>